<gene>
    <name evidence="1" type="ORF">KK1_021599</name>
</gene>
<name>A0A151TLP6_CAJCA</name>
<dbReference type="AlphaFoldDB" id="A0A151TLP6"/>
<evidence type="ECO:0000313" key="2">
    <source>
        <dbReference type="Proteomes" id="UP000075243"/>
    </source>
</evidence>
<dbReference type="Pfam" id="PF02992">
    <property type="entry name" value="Transposase_21"/>
    <property type="match status" value="1"/>
</dbReference>
<dbReference type="PANTHER" id="PTHR10775:SF182">
    <property type="entry name" value="TRANSPOSON, EN_SPM-LIKE, TRANSPOSASE-ASSOCIATED DOMAIN PROTEIN-RELATED"/>
    <property type="match status" value="1"/>
</dbReference>
<dbReference type="PANTHER" id="PTHR10775">
    <property type="entry name" value="OS08G0208400 PROTEIN"/>
    <property type="match status" value="1"/>
</dbReference>
<sequence length="229" mass="26746">MEEDPNPSASKFYNLLRDVDEQLWDGCKKHTKLSAVTQLINLKSEFNFMSKNTSKYMRWHVDGVRQDESIMTHPADADAWKKFDHTHPTFAQEPRNVRLGLCTDGFNPFGNSSTSYSCWPIFLTPYNLPPSMCMKRKVWEKTCMDRYSDQLCKDRDKAIKVANSRNYEDLRAHKPRGMKNEIWNGLIDIWKTPEWQKKFVAGRQNRAAQPEAMVHIEGQEALGITKKLW</sequence>
<dbReference type="EMBL" id="CM003606">
    <property type="protein sequence ID" value="KYP67982.1"/>
    <property type="molecule type" value="Genomic_DNA"/>
</dbReference>
<evidence type="ECO:0000313" key="1">
    <source>
        <dbReference type="EMBL" id="KYP67982.1"/>
    </source>
</evidence>
<dbReference type="InterPro" id="IPR004242">
    <property type="entry name" value="Transposase_21"/>
</dbReference>
<accession>A0A151TLP6</accession>
<keyword evidence="2" id="KW-1185">Reference proteome</keyword>
<dbReference type="Proteomes" id="UP000075243">
    <property type="component" value="Chromosome 4"/>
</dbReference>
<reference evidence="1 2" key="1">
    <citation type="journal article" date="2012" name="Nat. Biotechnol.">
        <title>Draft genome sequence of pigeonpea (Cajanus cajan), an orphan legume crop of resource-poor farmers.</title>
        <authorList>
            <person name="Varshney R.K."/>
            <person name="Chen W."/>
            <person name="Li Y."/>
            <person name="Bharti A.K."/>
            <person name="Saxena R.K."/>
            <person name="Schlueter J.A."/>
            <person name="Donoghue M.T."/>
            <person name="Azam S."/>
            <person name="Fan G."/>
            <person name="Whaley A.M."/>
            <person name="Farmer A.D."/>
            <person name="Sheridan J."/>
            <person name="Iwata A."/>
            <person name="Tuteja R."/>
            <person name="Penmetsa R.V."/>
            <person name="Wu W."/>
            <person name="Upadhyaya H.D."/>
            <person name="Yang S.P."/>
            <person name="Shah T."/>
            <person name="Saxena K.B."/>
            <person name="Michael T."/>
            <person name="McCombie W.R."/>
            <person name="Yang B."/>
            <person name="Zhang G."/>
            <person name="Yang H."/>
            <person name="Wang J."/>
            <person name="Spillane C."/>
            <person name="Cook D.R."/>
            <person name="May G.D."/>
            <person name="Xu X."/>
            <person name="Jackson S.A."/>
        </authorList>
    </citation>
    <scope>NUCLEOTIDE SEQUENCE [LARGE SCALE GENOMIC DNA]</scope>
    <source>
        <strain evidence="2">cv. Asha</strain>
    </source>
</reference>
<dbReference type="Gramene" id="C.cajan_20970.t">
    <property type="protein sequence ID" value="C.cajan_20970.t"/>
    <property type="gene ID" value="C.cajan_20970"/>
</dbReference>
<protein>
    <submittedName>
        <fullName evidence="1">Uncharacterized protein</fullName>
    </submittedName>
</protein>
<organism evidence="1 2">
    <name type="scientific">Cajanus cajan</name>
    <name type="common">Pigeon pea</name>
    <name type="synonym">Cajanus indicus</name>
    <dbReference type="NCBI Taxonomy" id="3821"/>
    <lineage>
        <taxon>Eukaryota</taxon>
        <taxon>Viridiplantae</taxon>
        <taxon>Streptophyta</taxon>
        <taxon>Embryophyta</taxon>
        <taxon>Tracheophyta</taxon>
        <taxon>Spermatophyta</taxon>
        <taxon>Magnoliopsida</taxon>
        <taxon>eudicotyledons</taxon>
        <taxon>Gunneridae</taxon>
        <taxon>Pentapetalae</taxon>
        <taxon>rosids</taxon>
        <taxon>fabids</taxon>
        <taxon>Fabales</taxon>
        <taxon>Fabaceae</taxon>
        <taxon>Papilionoideae</taxon>
        <taxon>50 kb inversion clade</taxon>
        <taxon>NPAAA clade</taxon>
        <taxon>indigoferoid/millettioid clade</taxon>
        <taxon>Phaseoleae</taxon>
        <taxon>Cajanus</taxon>
    </lineage>
</organism>
<proteinExistence type="predicted"/>